<dbReference type="Pfam" id="PF13619">
    <property type="entry name" value="KTSC"/>
    <property type="match status" value="1"/>
</dbReference>
<proteinExistence type="predicted"/>
<protein>
    <submittedName>
        <fullName evidence="2">KTSC domain-containing protein</fullName>
    </submittedName>
</protein>
<evidence type="ECO:0000259" key="1">
    <source>
        <dbReference type="Pfam" id="PF13619"/>
    </source>
</evidence>
<dbReference type="RefSeq" id="WP_190540351.1">
    <property type="nucleotide sequence ID" value="NZ_CAWPNO010000045.1"/>
</dbReference>
<gene>
    <name evidence="2" type="ORF">H6G24_11085</name>
</gene>
<name>A0ABR8A860_9CYAN</name>
<sequence length="135" mass="15215">MRLSKMDLSSLIAIAHSDGHLQLLLDRGEEIELLEIPAPVQAFEGLVELNEIVAEPVVFPEYEEPIALLPVSSSMAASIAYDSHEQTLQVEFKNGAVYEYFGVDEETWEDFYSADSIGSFYNDYIKGQFDCERID</sequence>
<evidence type="ECO:0000313" key="2">
    <source>
        <dbReference type="EMBL" id="MBD2196034.1"/>
    </source>
</evidence>
<feature type="domain" description="KTSC" evidence="1">
    <location>
        <begin position="72"/>
        <end position="129"/>
    </location>
</feature>
<reference evidence="2 3" key="1">
    <citation type="journal article" date="2020" name="ISME J.">
        <title>Comparative genomics reveals insights into cyanobacterial evolution and habitat adaptation.</title>
        <authorList>
            <person name="Chen M.Y."/>
            <person name="Teng W.K."/>
            <person name="Zhao L."/>
            <person name="Hu C.X."/>
            <person name="Zhou Y.K."/>
            <person name="Han B.P."/>
            <person name="Song L.R."/>
            <person name="Shu W.S."/>
        </authorList>
    </citation>
    <scope>NUCLEOTIDE SEQUENCE [LARGE SCALE GENOMIC DNA]</scope>
    <source>
        <strain evidence="2 3">FACHB-288</strain>
    </source>
</reference>
<accession>A0ABR8A860</accession>
<dbReference type="EMBL" id="JACJQH010000014">
    <property type="protein sequence ID" value="MBD2196034.1"/>
    <property type="molecule type" value="Genomic_DNA"/>
</dbReference>
<dbReference type="Proteomes" id="UP000658514">
    <property type="component" value="Unassembled WGS sequence"/>
</dbReference>
<comment type="caution">
    <text evidence="2">The sequence shown here is derived from an EMBL/GenBank/DDBJ whole genome shotgun (WGS) entry which is preliminary data.</text>
</comment>
<evidence type="ECO:0000313" key="3">
    <source>
        <dbReference type="Proteomes" id="UP000658514"/>
    </source>
</evidence>
<keyword evidence="3" id="KW-1185">Reference proteome</keyword>
<organism evidence="2 3">
    <name type="scientific">Calothrix parietina FACHB-288</name>
    <dbReference type="NCBI Taxonomy" id="2692896"/>
    <lineage>
        <taxon>Bacteria</taxon>
        <taxon>Bacillati</taxon>
        <taxon>Cyanobacteriota</taxon>
        <taxon>Cyanophyceae</taxon>
        <taxon>Nostocales</taxon>
        <taxon>Calotrichaceae</taxon>
        <taxon>Calothrix</taxon>
    </lineage>
</organism>
<dbReference type="InterPro" id="IPR025309">
    <property type="entry name" value="KTSC_dom"/>
</dbReference>